<dbReference type="SMART" id="SM00471">
    <property type="entry name" value="HDc"/>
    <property type="match status" value="1"/>
</dbReference>
<feature type="domain" description="HD" evidence="3">
    <location>
        <begin position="136"/>
        <end position="287"/>
    </location>
</feature>
<feature type="region of interest" description="Disordered" evidence="2">
    <location>
        <begin position="57"/>
        <end position="86"/>
    </location>
</feature>
<dbReference type="InterPro" id="IPR003607">
    <property type="entry name" value="HD/PDEase_dom"/>
</dbReference>
<dbReference type="Pfam" id="PF01966">
    <property type="entry name" value="HD"/>
    <property type="match status" value="1"/>
</dbReference>
<dbReference type="GO" id="GO:0006203">
    <property type="term" value="P:dGTP catabolic process"/>
    <property type="evidence" value="ECO:0007669"/>
    <property type="project" value="TreeGrafter"/>
</dbReference>
<dbReference type="AlphaFoldDB" id="A0A2T7NIQ3"/>
<proteinExistence type="inferred from homology"/>
<gene>
    <name evidence="4" type="ORF">C0Q70_19201</name>
</gene>
<evidence type="ECO:0000256" key="1">
    <source>
        <dbReference type="ARBA" id="ARBA00005776"/>
    </source>
</evidence>
<dbReference type="Gene3D" id="3.30.70.2760">
    <property type="match status" value="1"/>
</dbReference>
<dbReference type="GO" id="GO:0008832">
    <property type="term" value="F:dGTPase activity"/>
    <property type="evidence" value="ECO:0007669"/>
    <property type="project" value="TreeGrafter"/>
</dbReference>
<comment type="caution">
    <text evidence="4">The sequence shown here is derived from an EMBL/GenBank/DDBJ whole genome shotgun (WGS) entry which is preliminary data.</text>
</comment>
<evidence type="ECO:0000259" key="3">
    <source>
        <dbReference type="PROSITE" id="PS51831"/>
    </source>
</evidence>
<organism evidence="4 5">
    <name type="scientific">Pomacea canaliculata</name>
    <name type="common">Golden apple snail</name>
    <dbReference type="NCBI Taxonomy" id="400727"/>
    <lineage>
        <taxon>Eukaryota</taxon>
        <taxon>Metazoa</taxon>
        <taxon>Spiralia</taxon>
        <taxon>Lophotrochozoa</taxon>
        <taxon>Mollusca</taxon>
        <taxon>Gastropoda</taxon>
        <taxon>Caenogastropoda</taxon>
        <taxon>Architaenioglossa</taxon>
        <taxon>Ampullarioidea</taxon>
        <taxon>Ampullariidae</taxon>
        <taxon>Pomacea</taxon>
    </lineage>
</organism>
<dbReference type="InterPro" id="IPR006674">
    <property type="entry name" value="HD_domain"/>
</dbReference>
<name>A0A2T7NIQ3_POMCA</name>
<comment type="similarity">
    <text evidence="1">Belongs to the SAMHD1 family.</text>
</comment>
<dbReference type="PANTHER" id="PTHR11373">
    <property type="entry name" value="DEOXYNUCLEOSIDE TRIPHOSPHATE TRIPHOSPHOHYDROLASE"/>
    <property type="match status" value="1"/>
</dbReference>
<dbReference type="PROSITE" id="PS51831">
    <property type="entry name" value="HD"/>
    <property type="match status" value="1"/>
</dbReference>
<sequence length="517" mass="59577">MQETFPSRGDKIVNGQPWAISSVDENNVAQQTLTESGDDATKKQRDGVKKLRRESIEVKGGTLDTTDPASLTTQGTGGDNHVKQDKNKVVNDPVHGHIELHPLSFAIIDTPQFQRLRYLKQLGTCDFVYPAAVHTRFEHSIGVYHLAGMLMKSLQARQPELGITDKDVLCVQIAGLCHDLGHGPFSHMFDNIFIPLVTKTSKWKHEQGSAAMFNHMYEDPQNKLASNFKKFGLDEKDRTFIKEQIAGPFGEGNDEWPYKGRPRAKAFLYDIVANKRNGVDVDKWDYISRDCLHLGMKSNFDHLRFIHFARVIRVGEVTQICLRDKEAYGIYQMYQTRYFLHKMAYEHRVTSAICLMIADALEEANKVIRMPKDDGTMIKMSDCIKEENMDAYMNLTDEIIRQILLNPDPRLEKARQLVRDVWRRKLFMFVAESPPIQSRRFAQEHKDGIKREILRFLEKDSLKTDRVVIELVDFNFGTKSHPIENIYFYSKASPDKLYTYSHIRTQQVKSWLLLSDG</sequence>
<dbReference type="Proteomes" id="UP000245119">
    <property type="component" value="Linkage Group LG12"/>
</dbReference>
<dbReference type="InterPro" id="IPR050135">
    <property type="entry name" value="dGTPase-like"/>
</dbReference>
<dbReference type="CDD" id="cd00077">
    <property type="entry name" value="HDc"/>
    <property type="match status" value="1"/>
</dbReference>
<evidence type="ECO:0000256" key="2">
    <source>
        <dbReference type="SAM" id="MobiDB-lite"/>
    </source>
</evidence>
<protein>
    <recommendedName>
        <fullName evidence="3">HD domain-containing protein</fullName>
    </recommendedName>
</protein>
<dbReference type="SUPFAM" id="SSF109604">
    <property type="entry name" value="HD-domain/PDEase-like"/>
    <property type="match status" value="1"/>
</dbReference>
<dbReference type="GO" id="GO:0005634">
    <property type="term" value="C:nucleus"/>
    <property type="evidence" value="ECO:0007669"/>
    <property type="project" value="TreeGrafter"/>
</dbReference>
<dbReference type="Gene3D" id="1.10.3210.10">
    <property type="entry name" value="Hypothetical protein af1432"/>
    <property type="match status" value="1"/>
</dbReference>
<dbReference type="STRING" id="400727.A0A2T7NIQ3"/>
<evidence type="ECO:0000313" key="5">
    <source>
        <dbReference type="Proteomes" id="UP000245119"/>
    </source>
</evidence>
<keyword evidence="5" id="KW-1185">Reference proteome</keyword>
<dbReference type="PANTHER" id="PTHR11373:SF4">
    <property type="entry name" value="DEOXYNUCLEOSIDE TRIPHOSPHATE TRIPHOSPHOHYDROLASE SAMHD1"/>
    <property type="match status" value="1"/>
</dbReference>
<reference evidence="4 5" key="1">
    <citation type="submission" date="2018-04" db="EMBL/GenBank/DDBJ databases">
        <title>The genome of golden apple snail Pomacea canaliculata provides insight into stress tolerance and invasive adaptation.</title>
        <authorList>
            <person name="Liu C."/>
            <person name="Liu B."/>
            <person name="Ren Y."/>
            <person name="Zhang Y."/>
            <person name="Wang H."/>
            <person name="Li S."/>
            <person name="Jiang F."/>
            <person name="Yin L."/>
            <person name="Zhang G."/>
            <person name="Qian W."/>
            <person name="Fan W."/>
        </authorList>
    </citation>
    <scope>NUCLEOTIDE SEQUENCE [LARGE SCALE GENOMIC DNA]</scope>
    <source>
        <strain evidence="4">SZHN2017</strain>
        <tissue evidence="4">Muscle</tissue>
    </source>
</reference>
<dbReference type="OrthoDB" id="9991235at2759"/>
<feature type="compositionally biased region" description="Polar residues" evidence="2">
    <location>
        <begin position="63"/>
        <end position="74"/>
    </location>
</feature>
<dbReference type="EMBL" id="PZQS01000012">
    <property type="protein sequence ID" value="PVD21035.1"/>
    <property type="molecule type" value="Genomic_DNA"/>
</dbReference>
<evidence type="ECO:0000313" key="4">
    <source>
        <dbReference type="EMBL" id="PVD21035.1"/>
    </source>
</evidence>
<accession>A0A2T7NIQ3</accession>